<evidence type="ECO:0000313" key="1">
    <source>
        <dbReference type="EMBL" id="AKG43024.1"/>
    </source>
</evidence>
<dbReference type="RefSeq" id="WP_078846869.1">
    <property type="nucleotide sequence ID" value="NZ_CP009922.3"/>
</dbReference>
<evidence type="ECO:0000313" key="2">
    <source>
        <dbReference type="Proteomes" id="UP000034034"/>
    </source>
</evidence>
<dbReference type="AlphaFoldDB" id="A0A0F7FSB1"/>
<sequence length="91" mass="9947">MTAAGGHGRTRMTVTLDLPVEQVRDWDRIDIGGRTEKVESVTALHNGRRLHFLRGGRLTLSTGRVLTITRTVLAAEHAEHPEATTHESGPA</sequence>
<dbReference type="HOGENOM" id="CLU_2425826_0_0_11"/>
<name>A0A0F7FSB1_9ACTN</name>
<gene>
    <name evidence="1" type="ORF">SXIM_16400</name>
</gene>
<organism evidence="1 2">
    <name type="scientific">Streptomyces xiamenensis</name>
    <dbReference type="NCBI Taxonomy" id="408015"/>
    <lineage>
        <taxon>Bacteria</taxon>
        <taxon>Bacillati</taxon>
        <taxon>Actinomycetota</taxon>
        <taxon>Actinomycetes</taxon>
        <taxon>Kitasatosporales</taxon>
        <taxon>Streptomycetaceae</taxon>
        <taxon>Streptomyces</taxon>
    </lineage>
</organism>
<protein>
    <submittedName>
        <fullName evidence="1">Uncharacterized protein</fullName>
    </submittedName>
</protein>
<dbReference type="PATRIC" id="fig|408015.6.peg.1676"/>
<dbReference type="STRING" id="408015.SXIM_16400"/>
<dbReference type="KEGG" id="sxi:SXIM_16400"/>
<proteinExistence type="predicted"/>
<dbReference type="Proteomes" id="UP000034034">
    <property type="component" value="Chromosome"/>
</dbReference>
<reference evidence="1" key="1">
    <citation type="submission" date="2019-08" db="EMBL/GenBank/DDBJ databases">
        <title>Complete genome sequence of a mangrove-derived Streptomyces xiamenensis.</title>
        <authorList>
            <person name="Xu J."/>
        </authorList>
    </citation>
    <scope>NUCLEOTIDE SEQUENCE</scope>
    <source>
        <strain evidence="1">318</strain>
    </source>
</reference>
<dbReference type="EMBL" id="CP009922">
    <property type="protein sequence ID" value="AKG43024.1"/>
    <property type="molecule type" value="Genomic_DNA"/>
</dbReference>
<keyword evidence="2" id="KW-1185">Reference proteome</keyword>
<accession>A0A0F7FSB1</accession>